<evidence type="ECO:0000313" key="4">
    <source>
        <dbReference type="Proteomes" id="UP000016932"/>
    </source>
</evidence>
<feature type="compositionally biased region" description="Polar residues" evidence="2">
    <location>
        <begin position="1"/>
        <end position="10"/>
    </location>
</feature>
<accession>N1QCP0</accession>
<evidence type="ECO:0000256" key="2">
    <source>
        <dbReference type="SAM" id="MobiDB-lite"/>
    </source>
</evidence>
<feature type="compositionally biased region" description="Basic and acidic residues" evidence="2">
    <location>
        <begin position="225"/>
        <end position="237"/>
    </location>
</feature>
<dbReference type="GeneID" id="19341482"/>
<feature type="coiled-coil region" evidence="1">
    <location>
        <begin position="65"/>
        <end position="92"/>
    </location>
</feature>
<dbReference type="KEGG" id="pfj:MYCFIDRAFT_78616"/>
<proteinExistence type="predicted"/>
<dbReference type="HOGENOM" id="CLU_937264_0_0_1"/>
<gene>
    <name evidence="3" type="ORF">MYCFIDRAFT_78616</name>
</gene>
<dbReference type="VEuPathDB" id="FungiDB:MYCFIDRAFT_78616"/>
<keyword evidence="1" id="KW-0175">Coiled coil</keyword>
<name>N1QCP0_PSEFD</name>
<organism evidence="3 4">
    <name type="scientific">Pseudocercospora fijiensis (strain CIRAD86)</name>
    <name type="common">Black leaf streak disease fungus</name>
    <name type="synonym">Mycosphaerella fijiensis</name>
    <dbReference type="NCBI Taxonomy" id="383855"/>
    <lineage>
        <taxon>Eukaryota</taxon>
        <taxon>Fungi</taxon>
        <taxon>Dikarya</taxon>
        <taxon>Ascomycota</taxon>
        <taxon>Pezizomycotina</taxon>
        <taxon>Dothideomycetes</taxon>
        <taxon>Dothideomycetidae</taxon>
        <taxon>Mycosphaerellales</taxon>
        <taxon>Mycosphaerellaceae</taxon>
        <taxon>Pseudocercospora</taxon>
    </lineage>
</organism>
<dbReference type="RefSeq" id="XP_007920525.1">
    <property type="nucleotide sequence ID" value="XM_007922334.1"/>
</dbReference>
<protein>
    <submittedName>
        <fullName evidence="3">Uncharacterized protein</fullName>
    </submittedName>
</protein>
<feature type="compositionally biased region" description="Basic residues" evidence="2">
    <location>
        <begin position="213"/>
        <end position="222"/>
    </location>
</feature>
<keyword evidence="4" id="KW-1185">Reference proteome</keyword>
<evidence type="ECO:0000313" key="3">
    <source>
        <dbReference type="EMBL" id="EME89587.1"/>
    </source>
</evidence>
<feature type="compositionally biased region" description="Polar residues" evidence="2">
    <location>
        <begin position="18"/>
        <end position="29"/>
    </location>
</feature>
<dbReference type="EMBL" id="KB446555">
    <property type="protein sequence ID" value="EME89587.1"/>
    <property type="molecule type" value="Genomic_DNA"/>
</dbReference>
<feature type="region of interest" description="Disordered" evidence="2">
    <location>
        <begin position="1"/>
        <end position="41"/>
    </location>
</feature>
<evidence type="ECO:0000256" key="1">
    <source>
        <dbReference type="SAM" id="Coils"/>
    </source>
</evidence>
<dbReference type="Proteomes" id="UP000016932">
    <property type="component" value="Unassembled WGS sequence"/>
</dbReference>
<dbReference type="AlphaFoldDB" id="N1QCP0"/>
<reference evidence="3 4" key="1">
    <citation type="journal article" date="2012" name="PLoS Pathog.">
        <title>Diverse lifestyles and strategies of plant pathogenesis encoded in the genomes of eighteen Dothideomycetes fungi.</title>
        <authorList>
            <person name="Ohm R.A."/>
            <person name="Feau N."/>
            <person name="Henrissat B."/>
            <person name="Schoch C.L."/>
            <person name="Horwitz B.A."/>
            <person name="Barry K.W."/>
            <person name="Condon B.J."/>
            <person name="Copeland A.C."/>
            <person name="Dhillon B."/>
            <person name="Glaser F."/>
            <person name="Hesse C.N."/>
            <person name="Kosti I."/>
            <person name="LaButti K."/>
            <person name="Lindquist E.A."/>
            <person name="Lucas S."/>
            <person name="Salamov A.A."/>
            <person name="Bradshaw R.E."/>
            <person name="Ciuffetti L."/>
            <person name="Hamelin R.C."/>
            <person name="Kema G.H.J."/>
            <person name="Lawrence C."/>
            <person name="Scott J.A."/>
            <person name="Spatafora J.W."/>
            <person name="Turgeon B.G."/>
            <person name="de Wit P.J.G.M."/>
            <person name="Zhong S."/>
            <person name="Goodwin S.B."/>
            <person name="Grigoriev I.V."/>
        </authorList>
    </citation>
    <scope>NUCLEOTIDE SEQUENCE [LARGE SCALE GENOMIC DNA]</scope>
    <source>
        <strain evidence="3 4">CIRAD86</strain>
    </source>
</reference>
<sequence length="297" mass="33190">MATAATSARITSDHKPQSAVQRRSQPSMRKQQPPITTTTPSPSLLKILSLISQSLLHDSNHQKYLNLLRQSISETRKFLERARQELEISEEDEDVRGLDGSSLMRSFAFWRQVLGNNGDEKERVRLIRGLVEGLEREVLRGEREVGRLEGKNRRREGDVVEGESEERFVEENGGVLVTPLDGEVAANMTDAATAKDEISKDFLKDKDEYTARHPSRRSRKSSAKVPEKEKEKEKDALSDIYGLSSRNPSVCEAGAIGSASSYTRVTRAPTVASSRSMSIAYDSGFYSLEAEDVRQLC</sequence>
<feature type="compositionally biased region" description="Low complexity" evidence="2">
    <location>
        <begin position="30"/>
        <end position="41"/>
    </location>
</feature>
<feature type="region of interest" description="Disordered" evidence="2">
    <location>
        <begin position="205"/>
        <end position="241"/>
    </location>
</feature>